<evidence type="ECO:0000259" key="2">
    <source>
        <dbReference type="Pfam" id="PF12834"/>
    </source>
</evidence>
<reference evidence="4 5" key="1">
    <citation type="submission" date="2019-12" db="EMBL/GenBank/DDBJ databases">
        <title>Shinella granuli gen. nov., sp. nov., and proposal of the reclassification of Zoogloea ramigera ATCC 19623 as Shinella zoogloeoides sp. nov.</title>
        <authorList>
            <person name="Gao J."/>
        </authorList>
    </citation>
    <scope>NUCLEOTIDE SEQUENCE [LARGE SCALE GENOMIC DNA]</scope>
    <source>
        <strain evidence="4 5">DSM 287</strain>
    </source>
</reference>
<evidence type="ECO:0000313" key="5">
    <source>
        <dbReference type="Proteomes" id="UP000440304"/>
    </source>
</evidence>
<feature type="domain" description="Putative integrase N-terminal" evidence="2">
    <location>
        <begin position="1"/>
        <end position="85"/>
    </location>
</feature>
<evidence type="ECO:0000259" key="3">
    <source>
        <dbReference type="Pfam" id="PF12835"/>
    </source>
</evidence>
<dbReference type="Gene3D" id="1.10.443.10">
    <property type="entry name" value="Intergrase catalytic core"/>
    <property type="match status" value="1"/>
</dbReference>
<dbReference type="Proteomes" id="UP000440304">
    <property type="component" value="Unassembled WGS sequence"/>
</dbReference>
<comment type="caution">
    <text evidence="4">The sequence shown here is derived from an EMBL/GenBank/DDBJ whole genome shotgun (WGS) entry which is preliminary data.</text>
</comment>
<dbReference type="AlphaFoldDB" id="A0A6N8TKN9"/>
<protein>
    <submittedName>
        <fullName evidence="4">Integrase</fullName>
    </submittedName>
</protein>
<accession>A0A6N8TKN9</accession>
<dbReference type="EMBL" id="WUML01000033">
    <property type="protein sequence ID" value="MXO02836.1"/>
    <property type="molecule type" value="Genomic_DNA"/>
</dbReference>
<feature type="domain" description="Integrase catalytic" evidence="3">
    <location>
        <begin position="122"/>
        <end position="232"/>
    </location>
</feature>
<dbReference type="InterPro" id="IPR024456">
    <property type="entry name" value="Integrase_catalytic_putative"/>
</dbReference>
<keyword evidence="1" id="KW-0233">DNA recombination</keyword>
<dbReference type="Pfam" id="PF12835">
    <property type="entry name" value="Integrase_1"/>
    <property type="match status" value="1"/>
</dbReference>
<gene>
    <name evidence="4" type="ORF">GR156_21245</name>
</gene>
<dbReference type="RefSeq" id="WP_160788019.1">
    <property type="nucleotide sequence ID" value="NZ_CP086614.1"/>
</dbReference>
<dbReference type="Pfam" id="PF12834">
    <property type="entry name" value="Phage_int_SAM_2"/>
    <property type="match status" value="1"/>
</dbReference>
<dbReference type="InterPro" id="IPR024457">
    <property type="entry name" value="Putative_integrase_N"/>
</dbReference>
<dbReference type="GO" id="GO:0003677">
    <property type="term" value="F:DNA binding"/>
    <property type="evidence" value="ECO:0007669"/>
    <property type="project" value="InterPro"/>
</dbReference>
<dbReference type="OrthoDB" id="5394387at2"/>
<dbReference type="GO" id="GO:0015074">
    <property type="term" value="P:DNA integration"/>
    <property type="evidence" value="ECO:0007669"/>
    <property type="project" value="InterPro"/>
</dbReference>
<dbReference type="SUPFAM" id="SSF56349">
    <property type="entry name" value="DNA breaking-rejoining enzymes"/>
    <property type="match status" value="1"/>
</dbReference>
<evidence type="ECO:0000256" key="1">
    <source>
        <dbReference type="ARBA" id="ARBA00023172"/>
    </source>
</evidence>
<dbReference type="GO" id="GO:0006310">
    <property type="term" value="P:DNA recombination"/>
    <property type="evidence" value="ECO:0007669"/>
    <property type="project" value="UniProtKB-KW"/>
</dbReference>
<name>A0A6N8TKN9_SHIZO</name>
<sequence>MDDLSFSLKTLCSRSGEGSFGTRALRQRGLTAMALDLKTMGYRLPGAASLKGKHVTALVAHWKTGGLSDQTIRNRLTWLRWWAFQVGKPGLLPKTNDTFGLAERGRFSDNKAKRLEGAALQRVRDTRVQLALKLEAAFGLRREEALKLRPVLADRGDRIALKASWCKGGRYREIPITHDKQRALLDEVRAVVGDGSLIGAGRNYHQALKSYENQLIRAGISNAHGYRHAYAQWRYKALTGWSCPAAGGPTVDKMTPAHAARDRSARLEISHELGHGRLDVTDTYLGRRFAPVAKKESAA</sequence>
<dbReference type="InterPro" id="IPR013762">
    <property type="entry name" value="Integrase-like_cat_sf"/>
</dbReference>
<evidence type="ECO:0000313" key="4">
    <source>
        <dbReference type="EMBL" id="MXO02836.1"/>
    </source>
</evidence>
<proteinExistence type="predicted"/>
<organism evidence="4 5">
    <name type="scientific">Shinella zoogloeoides</name>
    <name type="common">Crabtreella saccharophila</name>
    <dbReference type="NCBI Taxonomy" id="352475"/>
    <lineage>
        <taxon>Bacteria</taxon>
        <taxon>Pseudomonadati</taxon>
        <taxon>Pseudomonadota</taxon>
        <taxon>Alphaproteobacteria</taxon>
        <taxon>Hyphomicrobiales</taxon>
        <taxon>Rhizobiaceae</taxon>
        <taxon>Shinella</taxon>
    </lineage>
</organism>
<dbReference type="InterPro" id="IPR011010">
    <property type="entry name" value="DNA_brk_join_enz"/>
</dbReference>